<dbReference type="RefSeq" id="WP_072880986.1">
    <property type="nucleotide sequence ID" value="NZ_FQVT01000013.1"/>
</dbReference>
<comment type="subcellular location">
    <subcellularLocation>
        <location evidence="1 10">Cell outer membrane</location>
        <topology evidence="1 10">Multi-pass membrane protein</topology>
    </subcellularLocation>
</comment>
<evidence type="ECO:0000259" key="14">
    <source>
        <dbReference type="Pfam" id="PF07715"/>
    </source>
</evidence>
<dbReference type="PROSITE" id="PS52016">
    <property type="entry name" value="TONB_DEPENDENT_REC_3"/>
    <property type="match status" value="1"/>
</dbReference>
<dbReference type="InterPro" id="IPR037066">
    <property type="entry name" value="Plug_dom_sf"/>
</dbReference>
<dbReference type="GO" id="GO:0015344">
    <property type="term" value="F:siderophore uptake transmembrane transporter activity"/>
    <property type="evidence" value="ECO:0007669"/>
    <property type="project" value="TreeGrafter"/>
</dbReference>
<evidence type="ECO:0000256" key="1">
    <source>
        <dbReference type="ARBA" id="ARBA00004571"/>
    </source>
</evidence>
<evidence type="ECO:0000256" key="12">
    <source>
        <dbReference type="SAM" id="SignalP"/>
    </source>
</evidence>
<keyword evidence="4 10" id="KW-0812">Transmembrane</keyword>
<dbReference type="InterPro" id="IPR036942">
    <property type="entry name" value="Beta-barrel_TonB_sf"/>
</dbReference>
<dbReference type="InterPro" id="IPR012910">
    <property type="entry name" value="Plug_dom"/>
</dbReference>
<keyword evidence="6 11" id="KW-0798">TonB box</keyword>
<name>A0A1M5K4P4_SALEC</name>
<dbReference type="PANTHER" id="PTHR30069">
    <property type="entry name" value="TONB-DEPENDENT OUTER MEMBRANE RECEPTOR"/>
    <property type="match status" value="1"/>
</dbReference>
<dbReference type="Gene3D" id="2.40.170.20">
    <property type="entry name" value="TonB-dependent receptor, beta-barrel domain"/>
    <property type="match status" value="1"/>
</dbReference>
<dbReference type="GO" id="GO:0009279">
    <property type="term" value="C:cell outer membrane"/>
    <property type="evidence" value="ECO:0007669"/>
    <property type="project" value="UniProtKB-SubCell"/>
</dbReference>
<feature type="chain" id="PRO_5009911545" evidence="12">
    <location>
        <begin position="22"/>
        <end position="719"/>
    </location>
</feature>
<sequence>MKLKLLNVISFLIISISTGYAQNTGTLKGQITTNDYQAISLVDISIKGTNKGASTNKKGEFVISNVPAGKHIIEVSTLGYEPITQSIDLKAREKKTLNFILKEAVTQLSGITIKGGGLNKQNSATTVNTINAKKIRKLGIYKPNDIVEEIPGVTVSNYSQGGTASTFSMRGFGSGGHGGDVAVNIDGISLNESEGHADGYADMNVLIPLNIARVNVYKGPSSVLFGNFARGGALSFETRKGGQYQDISLKAGSYETFDFQAALGQPLRLQNDKDIKSNFAVQLFRSKGFTENNENLRGNINGRLAYDISEKTDVALTLKGHASNWDAPGFIPGNSDVPDGDQFYSGDRFKQALNAENDGGKKTFISERLDVNHTLNENLRLLVYGYSVQQNFTRFQKFGIDEGGQQENKNGRDVYSFGTSLNGKNAVGAIDFDWTAGAEYYNEFTNKKSWNTANRVRTETNPSQKRRFRVQSISFFAQGEFDIVNYFRPTIGLRYDRYTGSLKLREPGETPGELSLNEQSHLSPKLGFISTWFNGLDFRFSATNGFTIPSGIIRYDKDTNIDPSEIWQYEVGLNYDALAWLDLDIAGYILNTSSELNEVTPGSGQFINAGKTQRRGIELSAKANPFSRFYFDGSFSYVDTEIKENPNKNLEGNELSGIPNSVTNLNLDYTFKPGIGLRYKFKNIGKYATSVFDSFGPEGGQSFAPAPGRNFMVGMNFNL</sequence>
<dbReference type="Pfam" id="PF13715">
    <property type="entry name" value="CarbopepD_reg_2"/>
    <property type="match status" value="1"/>
</dbReference>
<feature type="domain" description="TonB-dependent receptor-like beta-barrel" evidence="13">
    <location>
        <begin position="334"/>
        <end position="682"/>
    </location>
</feature>
<dbReference type="GO" id="GO:0044718">
    <property type="term" value="P:siderophore transmembrane transport"/>
    <property type="evidence" value="ECO:0007669"/>
    <property type="project" value="TreeGrafter"/>
</dbReference>
<keyword evidence="2 10" id="KW-0813">Transport</keyword>
<dbReference type="SUPFAM" id="SSF56935">
    <property type="entry name" value="Porins"/>
    <property type="match status" value="1"/>
</dbReference>
<dbReference type="OrthoDB" id="99480at2"/>
<evidence type="ECO:0000313" key="16">
    <source>
        <dbReference type="Proteomes" id="UP000183945"/>
    </source>
</evidence>
<dbReference type="Pfam" id="PF07715">
    <property type="entry name" value="Plug"/>
    <property type="match status" value="1"/>
</dbReference>
<evidence type="ECO:0000256" key="6">
    <source>
        <dbReference type="ARBA" id="ARBA00023077"/>
    </source>
</evidence>
<keyword evidence="16" id="KW-1185">Reference proteome</keyword>
<evidence type="ECO:0000259" key="13">
    <source>
        <dbReference type="Pfam" id="PF00593"/>
    </source>
</evidence>
<dbReference type="AlphaFoldDB" id="A0A1M5K4P4"/>
<protein>
    <submittedName>
        <fullName evidence="15">Outer membrane receptor proteins, mostly Fe transport</fullName>
    </submittedName>
</protein>
<dbReference type="Proteomes" id="UP000183945">
    <property type="component" value="Unassembled WGS sequence"/>
</dbReference>
<evidence type="ECO:0000256" key="8">
    <source>
        <dbReference type="ARBA" id="ARBA00023170"/>
    </source>
</evidence>
<evidence type="ECO:0000256" key="7">
    <source>
        <dbReference type="ARBA" id="ARBA00023136"/>
    </source>
</evidence>
<evidence type="ECO:0000256" key="4">
    <source>
        <dbReference type="ARBA" id="ARBA00022692"/>
    </source>
</evidence>
<dbReference type="GO" id="GO:0030246">
    <property type="term" value="F:carbohydrate binding"/>
    <property type="evidence" value="ECO:0007669"/>
    <property type="project" value="InterPro"/>
</dbReference>
<dbReference type="Gene3D" id="2.60.40.1120">
    <property type="entry name" value="Carboxypeptidase-like, regulatory domain"/>
    <property type="match status" value="1"/>
</dbReference>
<feature type="signal peptide" evidence="12">
    <location>
        <begin position="1"/>
        <end position="21"/>
    </location>
</feature>
<organism evidence="15 16">
    <name type="scientific">Salegentibacter echinorum</name>
    <dbReference type="NCBI Taxonomy" id="1073325"/>
    <lineage>
        <taxon>Bacteria</taxon>
        <taxon>Pseudomonadati</taxon>
        <taxon>Bacteroidota</taxon>
        <taxon>Flavobacteriia</taxon>
        <taxon>Flavobacteriales</taxon>
        <taxon>Flavobacteriaceae</taxon>
        <taxon>Salegentibacter</taxon>
    </lineage>
</organism>
<evidence type="ECO:0000256" key="5">
    <source>
        <dbReference type="ARBA" id="ARBA00022729"/>
    </source>
</evidence>
<evidence type="ECO:0000256" key="9">
    <source>
        <dbReference type="ARBA" id="ARBA00023237"/>
    </source>
</evidence>
<dbReference type="Pfam" id="PF00593">
    <property type="entry name" value="TonB_dep_Rec_b-barrel"/>
    <property type="match status" value="1"/>
</dbReference>
<evidence type="ECO:0000313" key="15">
    <source>
        <dbReference type="EMBL" id="SHG47778.1"/>
    </source>
</evidence>
<keyword evidence="8 15" id="KW-0675">Receptor</keyword>
<dbReference type="STRING" id="1073325.SAMN05444483_11345"/>
<evidence type="ECO:0000256" key="3">
    <source>
        <dbReference type="ARBA" id="ARBA00022452"/>
    </source>
</evidence>
<dbReference type="Gene3D" id="2.170.130.10">
    <property type="entry name" value="TonB-dependent receptor, plug domain"/>
    <property type="match status" value="1"/>
</dbReference>
<dbReference type="InterPro" id="IPR039426">
    <property type="entry name" value="TonB-dep_rcpt-like"/>
</dbReference>
<dbReference type="EMBL" id="FQVT01000013">
    <property type="protein sequence ID" value="SHG47778.1"/>
    <property type="molecule type" value="Genomic_DNA"/>
</dbReference>
<dbReference type="SUPFAM" id="SSF49452">
    <property type="entry name" value="Starch-binding domain-like"/>
    <property type="match status" value="1"/>
</dbReference>
<keyword evidence="9 10" id="KW-0998">Cell outer membrane</keyword>
<keyword evidence="5 12" id="KW-0732">Signal</keyword>
<dbReference type="PANTHER" id="PTHR30069:SF29">
    <property type="entry name" value="HEMOGLOBIN AND HEMOGLOBIN-HAPTOGLOBIN-BINDING PROTEIN 1-RELATED"/>
    <property type="match status" value="1"/>
</dbReference>
<evidence type="ECO:0000256" key="2">
    <source>
        <dbReference type="ARBA" id="ARBA00022448"/>
    </source>
</evidence>
<proteinExistence type="inferred from homology"/>
<reference evidence="16" key="1">
    <citation type="submission" date="2016-11" db="EMBL/GenBank/DDBJ databases">
        <authorList>
            <person name="Varghese N."/>
            <person name="Submissions S."/>
        </authorList>
    </citation>
    <scope>NUCLEOTIDE SEQUENCE [LARGE SCALE GENOMIC DNA]</scope>
    <source>
        <strain evidence="16">DSM 24579</strain>
    </source>
</reference>
<dbReference type="InterPro" id="IPR013784">
    <property type="entry name" value="Carb-bd-like_fold"/>
</dbReference>
<evidence type="ECO:0000256" key="10">
    <source>
        <dbReference type="PROSITE-ProRule" id="PRU01360"/>
    </source>
</evidence>
<comment type="similarity">
    <text evidence="10 11">Belongs to the TonB-dependent receptor family.</text>
</comment>
<keyword evidence="3 10" id="KW-1134">Transmembrane beta strand</keyword>
<feature type="domain" description="TonB-dependent receptor plug" evidence="14">
    <location>
        <begin position="120"/>
        <end position="233"/>
    </location>
</feature>
<gene>
    <name evidence="15" type="ORF">SAMN05444483_11345</name>
</gene>
<accession>A0A1M5K4P4</accession>
<keyword evidence="7 10" id="KW-0472">Membrane</keyword>
<dbReference type="InterPro" id="IPR000531">
    <property type="entry name" value="Beta-barrel_TonB"/>
</dbReference>
<evidence type="ECO:0000256" key="11">
    <source>
        <dbReference type="RuleBase" id="RU003357"/>
    </source>
</evidence>